<sequence>MPSTNTDKLKGQRLGNQKVIDRFIERLEENDKLQFEPTIVAIENQLEIIRGLKGNIIRRGIDPRQVFGLADVRF</sequence>
<organism evidence="1 2">
    <name type="scientific">Dreissena polymorpha</name>
    <name type="common">Zebra mussel</name>
    <name type="synonym">Mytilus polymorpha</name>
    <dbReference type="NCBI Taxonomy" id="45954"/>
    <lineage>
        <taxon>Eukaryota</taxon>
        <taxon>Metazoa</taxon>
        <taxon>Spiralia</taxon>
        <taxon>Lophotrochozoa</taxon>
        <taxon>Mollusca</taxon>
        <taxon>Bivalvia</taxon>
        <taxon>Autobranchia</taxon>
        <taxon>Heteroconchia</taxon>
        <taxon>Euheterodonta</taxon>
        <taxon>Imparidentia</taxon>
        <taxon>Neoheterodontei</taxon>
        <taxon>Myida</taxon>
        <taxon>Dreissenoidea</taxon>
        <taxon>Dreissenidae</taxon>
        <taxon>Dreissena</taxon>
    </lineage>
</organism>
<keyword evidence="2" id="KW-1185">Reference proteome</keyword>
<dbReference type="EMBL" id="JAIWYP010000005">
    <property type="protein sequence ID" value="KAH3825563.1"/>
    <property type="molecule type" value="Genomic_DNA"/>
</dbReference>
<proteinExistence type="predicted"/>
<evidence type="ECO:0000313" key="1">
    <source>
        <dbReference type="EMBL" id="KAH3825563.1"/>
    </source>
</evidence>
<evidence type="ECO:0000313" key="2">
    <source>
        <dbReference type="Proteomes" id="UP000828390"/>
    </source>
</evidence>
<accession>A0A9D4GYY6</accession>
<reference evidence="1" key="2">
    <citation type="submission" date="2020-11" db="EMBL/GenBank/DDBJ databases">
        <authorList>
            <person name="McCartney M.A."/>
            <person name="Auch B."/>
            <person name="Kono T."/>
            <person name="Mallez S."/>
            <person name="Becker A."/>
            <person name="Gohl D.M."/>
            <person name="Silverstein K.A.T."/>
            <person name="Koren S."/>
            <person name="Bechman K.B."/>
            <person name="Herman A."/>
            <person name="Abrahante J.E."/>
            <person name="Garbe J."/>
        </authorList>
    </citation>
    <scope>NUCLEOTIDE SEQUENCE</scope>
    <source>
        <strain evidence="1">Duluth1</strain>
        <tissue evidence="1">Whole animal</tissue>
    </source>
</reference>
<gene>
    <name evidence="1" type="ORF">DPMN_127443</name>
</gene>
<name>A0A9D4GYY6_DREPO</name>
<reference evidence="1" key="1">
    <citation type="journal article" date="2019" name="bioRxiv">
        <title>The Genome of the Zebra Mussel, Dreissena polymorpha: A Resource for Invasive Species Research.</title>
        <authorList>
            <person name="McCartney M.A."/>
            <person name="Auch B."/>
            <person name="Kono T."/>
            <person name="Mallez S."/>
            <person name="Zhang Y."/>
            <person name="Obille A."/>
            <person name="Becker A."/>
            <person name="Abrahante J.E."/>
            <person name="Garbe J."/>
            <person name="Badalamenti J.P."/>
            <person name="Herman A."/>
            <person name="Mangelson H."/>
            <person name="Liachko I."/>
            <person name="Sullivan S."/>
            <person name="Sone E.D."/>
            <person name="Koren S."/>
            <person name="Silverstein K.A.T."/>
            <person name="Beckman K.B."/>
            <person name="Gohl D.M."/>
        </authorList>
    </citation>
    <scope>NUCLEOTIDE SEQUENCE</scope>
    <source>
        <strain evidence="1">Duluth1</strain>
        <tissue evidence="1">Whole animal</tissue>
    </source>
</reference>
<dbReference type="Proteomes" id="UP000828390">
    <property type="component" value="Unassembled WGS sequence"/>
</dbReference>
<comment type="caution">
    <text evidence="1">The sequence shown here is derived from an EMBL/GenBank/DDBJ whole genome shotgun (WGS) entry which is preliminary data.</text>
</comment>
<protein>
    <submittedName>
        <fullName evidence="1">Uncharacterized protein</fullName>
    </submittedName>
</protein>
<dbReference type="AlphaFoldDB" id="A0A9D4GYY6"/>